<protein>
    <submittedName>
        <fullName evidence="2">Uncharacterized protein</fullName>
    </submittedName>
</protein>
<dbReference type="EMBL" id="SPNV01000025">
    <property type="protein sequence ID" value="KAF5865047.1"/>
    <property type="molecule type" value="Genomic_DNA"/>
</dbReference>
<feature type="compositionally biased region" description="Basic residues" evidence="1">
    <location>
        <begin position="189"/>
        <end position="206"/>
    </location>
</feature>
<evidence type="ECO:0000313" key="3">
    <source>
        <dbReference type="Proteomes" id="UP000541154"/>
    </source>
</evidence>
<gene>
    <name evidence="2" type="ORF">ETB97_005612</name>
</gene>
<evidence type="ECO:0000313" key="2">
    <source>
        <dbReference type="EMBL" id="KAF5865047.1"/>
    </source>
</evidence>
<proteinExistence type="predicted"/>
<feature type="compositionally biased region" description="Pro residues" evidence="1">
    <location>
        <begin position="175"/>
        <end position="185"/>
    </location>
</feature>
<evidence type="ECO:0000256" key="1">
    <source>
        <dbReference type="SAM" id="MobiDB-lite"/>
    </source>
</evidence>
<reference evidence="2 3" key="1">
    <citation type="submission" date="2019-04" db="EMBL/GenBank/DDBJ databases">
        <title>Aspergillus burnettii sp. nov., novel species from soil in southeast Queensland.</title>
        <authorList>
            <person name="Gilchrist C.L.M."/>
            <person name="Pitt J.I."/>
            <person name="Lange L."/>
            <person name="Lacey H.J."/>
            <person name="Vuong D."/>
            <person name="Midgley D.J."/>
            <person name="Greenfield P."/>
            <person name="Bradbury M."/>
            <person name="Lacey E."/>
            <person name="Busk P.K."/>
            <person name="Pilgaard B."/>
            <person name="Chooi Y.H."/>
            <person name="Piggott A.M."/>
        </authorList>
    </citation>
    <scope>NUCLEOTIDE SEQUENCE [LARGE SCALE GENOMIC DNA]</scope>
    <source>
        <strain evidence="2 3">FRR 5400</strain>
    </source>
</reference>
<accession>A0A8H6ADA2</accession>
<feature type="region of interest" description="Disordered" evidence="1">
    <location>
        <begin position="114"/>
        <end position="145"/>
    </location>
</feature>
<sequence length="255" mass="28630">MSVPFIGLFATFTLFGTHFKIPGLKELCDQQKSLVALYPVCYEEDKPTWWDNDDDNNEDSSTIPPYSPPFRYLIDVVSILSGLCAAIVPLRSAKPRKSDESDADSVTSETNFDFYIGSPRIPRTAPSSTRSSPKLTKRSSARAASHLPEWEWSLAPYRPGNQPSGQIVRVLAAIPPAPAPTPEPTPEPRRKKRNRPSQAKRLRYARRLQAEEEWRQAHDKEDPGELEPRAEQTAEQQPPPPPQQPADVPNQLILL</sequence>
<feature type="compositionally biased region" description="Low complexity" evidence="1">
    <location>
        <begin position="118"/>
        <end position="133"/>
    </location>
</feature>
<dbReference type="AlphaFoldDB" id="A0A8H6ADA2"/>
<dbReference type="Proteomes" id="UP000541154">
    <property type="component" value="Unassembled WGS sequence"/>
</dbReference>
<organism evidence="2 3">
    <name type="scientific">Petromyces alliaceus</name>
    <name type="common">Aspergillus alliaceus</name>
    <dbReference type="NCBI Taxonomy" id="209559"/>
    <lineage>
        <taxon>Eukaryota</taxon>
        <taxon>Fungi</taxon>
        <taxon>Dikarya</taxon>
        <taxon>Ascomycota</taxon>
        <taxon>Pezizomycotina</taxon>
        <taxon>Eurotiomycetes</taxon>
        <taxon>Eurotiomycetidae</taxon>
        <taxon>Eurotiales</taxon>
        <taxon>Aspergillaceae</taxon>
        <taxon>Aspergillus</taxon>
        <taxon>Aspergillus subgen. Circumdati</taxon>
    </lineage>
</organism>
<feature type="region of interest" description="Disordered" evidence="1">
    <location>
        <begin position="175"/>
        <end position="255"/>
    </location>
</feature>
<name>A0A8H6ADA2_PETAA</name>
<comment type="caution">
    <text evidence="2">The sequence shown here is derived from an EMBL/GenBank/DDBJ whole genome shotgun (WGS) entry which is preliminary data.</text>
</comment>
<feature type="compositionally biased region" description="Basic and acidic residues" evidence="1">
    <location>
        <begin position="208"/>
        <end position="232"/>
    </location>
</feature>
<keyword evidence="3" id="KW-1185">Reference proteome</keyword>